<keyword evidence="8" id="KW-0626">Porin</keyword>
<sequence length="313" mass="32796">MYGLLDEFAQYVNTGKGFTAAMGSSGQWGSRFGVKGTEDIGGGNRVNFVLENGFNPTDGSLAQSNTLFSRQAWVGLGGSWGQVRVGQQNSPLFNDQGGQDAFGGGTQASGMNNLSTFAARTSNTVSYLLPEFAGLQGGIYVGLGNAGGLGSAGSSYQFDLTYARGPLAAFVAGQWLKNATNTTTDRAVFAGASYAIGKATLYGSYAASRWDDLDVNDDVYGLSAKYQLTPAGSVALGYAILRDNTSQHDDANQASLMCEYDLSRRTDLYATLSFLQNHSQAGYTLAGSANPGLPLAYPGADARGVEVGVVQRF</sequence>
<evidence type="ECO:0000256" key="5">
    <source>
        <dbReference type="ARBA" id="ARBA00022692"/>
    </source>
</evidence>
<evidence type="ECO:0000256" key="3">
    <source>
        <dbReference type="ARBA" id="ARBA00022448"/>
    </source>
</evidence>
<comment type="subcellular location">
    <subcellularLocation>
        <location evidence="1">Cell outer membrane</location>
        <topology evidence="1">Multi-pass membrane protein</topology>
    </subcellularLocation>
</comment>
<keyword evidence="5" id="KW-0812">Transmembrane</keyword>
<dbReference type="Proteomes" id="UP000494115">
    <property type="component" value="Unassembled WGS sequence"/>
</dbReference>
<evidence type="ECO:0000256" key="2">
    <source>
        <dbReference type="ARBA" id="ARBA00011233"/>
    </source>
</evidence>
<keyword evidence="10" id="KW-0998">Cell outer membrane</keyword>
<evidence type="ECO:0000313" key="13">
    <source>
        <dbReference type="Proteomes" id="UP000494115"/>
    </source>
</evidence>
<evidence type="ECO:0000256" key="9">
    <source>
        <dbReference type="ARBA" id="ARBA00023136"/>
    </source>
</evidence>
<dbReference type="InterPro" id="IPR033900">
    <property type="entry name" value="Gram_neg_porin_domain"/>
</dbReference>
<evidence type="ECO:0000313" key="12">
    <source>
        <dbReference type="EMBL" id="CAB3807804.1"/>
    </source>
</evidence>
<accession>A0A6S7BP44</accession>
<dbReference type="SUPFAM" id="SSF56935">
    <property type="entry name" value="Porins"/>
    <property type="match status" value="1"/>
</dbReference>
<dbReference type="GO" id="GO:0034220">
    <property type="term" value="P:monoatomic ion transmembrane transport"/>
    <property type="evidence" value="ECO:0007669"/>
    <property type="project" value="InterPro"/>
</dbReference>
<dbReference type="Pfam" id="PF13609">
    <property type="entry name" value="Porin_4"/>
    <property type="match status" value="1"/>
</dbReference>
<keyword evidence="4" id="KW-1134">Transmembrane beta strand</keyword>
<evidence type="ECO:0000256" key="6">
    <source>
        <dbReference type="ARBA" id="ARBA00022729"/>
    </source>
</evidence>
<dbReference type="PANTHER" id="PTHR34501:SF9">
    <property type="entry name" value="MAJOR OUTER MEMBRANE PROTEIN P.IA"/>
    <property type="match status" value="1"/>
</dbReference>
<dbReference type="CDD" id="cd00342">
    <property type="entry name" value="gram_neg_porins"/>
    <property type="match status" value="1"/>
</dbReference>
<evidence type="ECO:0000256" key="4">
    <source>
        <dbReference type="ARBA" id="ARBA00022452"/>
    </source>
</evidence>
<keyword evidence="7" id="KW-0406">Ion transport</keyword>
<evidence type="ECO:0000256" key="1">
    <source>
        <dbReference type="ARBA" id="ARBA00004571"/>
    </source>
</evidence>
<dbReference type="GO" id="GO:0046930">
    <property type="term" value="C:pore complex"/>
    <property type="evidence" value="ECO:0007669"/>
    <property type="project" value="UniProtKB-KW"/>
</dbReference>
<dbReference type="EMBL" id="CADIKM010000110">
    <property type="protein sequence ID" value="CAB3807804.1"/>
    <property type="molecule type" value="Genomic_DNA"/>
</dbReference>
<comment type="subunit">
    <text evidence="2">Homotrimer.</text>
</comment>
<name>A0A6S7BP44_9BURK</name>
<reference evidence="12 13" key="1">
    <citation type="submission" date="2020-04" db="EMBL/GenBank/DDBJ databases">
        <authorList>
            <person name="De Canck E."/>
        </authorList>
    </citation>
    <scope>NUCLEOTIDE SEQUENCE [LARGE SCALE GENOMIC DNA]</scope>
    <source>
        <strain evidence="12 13">LMG 28138</strain>
    </source>
</reference>
<keyword evidence="3" id="KW-0813">Transport</keyword>
<evidence type="ECO:0000256" key="8">
    <source>
        <dbReference type="ARBA" id="ARBA00023114"/>
    </source>
</evidence>
<organism evidence="12 13">
    <name type="scientific">Pararobbsia alpina</name>
    <dbReference type="NCBI Taxonomy" id="621374"/>
    <lineage>
        <taxon>Bacteria</taxon>
        <taxon>Pseudomonadati</taxon>
        <taxon>Pseudomonadota</taxon>
        <taxon>Betaproteobacteria</taxon>
        <taxon>Burkholderiales</taxon>
        <taxon>Burkholderiaceae</taxon>
        <taxon>Pararobbsia</taxon>
    </lineage>
</organism>
<dbReference type="PRINTS" id="PR00182">
    <property type="entry name" value="ECOLNEIPORIN"/>
</dbReference>
<evidence type="ECO:0000256" key="10">
    <source>
        <dbReference type="ARBA" id="ARBA00023237"/>
    </source>
</evidence>
<dbReference type="InterPro" id="IPR002299">
    <property type="entry name" value="Porin_Neis"/>
</dbReference>
<dbReference type="GO" id="GO:0015288">
    <property type="term" value="F:porin activity"/>
    <property type="evidence" value="ECO:0007669"/>
    <property type="project" value="UniProtKB-KW"/>
</dbReference>
<evidence type="ECO:0000256" key="7">
    <source>
        <dbReference type="ARBA" id="ARBA00023065"/>
    </source>
</evidence>
<dbReference type="PRINTS" id="PR00184">
    <property type="entry name" value="NEISSPPORIN"/>
</dbReference>
<gene>
    <name evidence="12" type="ORF">LMG28138_05970</name>
</gene>
<evidence type="ECO:0000259" key="11">
    <source>
        <dbReference type="Pfam" id="PF13609"/>
    </source>
</evidence>
<dbReference type="InterPro" id="IPR050298">
    <property type="entry name" value="Gram-neg_bact_OMP"/>
</dbReference>
<protein>
    <submittedName>
        <fullName evidence="12">Outer membrane porin protein 32</fullName>
    </submittedName>
</protein>
<feature type="domain" description="Porin" evidence="11">
    <location>
        <begin position="2"/>
        <end position="277"/>
    </location>
</feature>
<dbReference type="InterPro" id="IPR023614">
    <property type="entry name" value="Porin_dom_sf"/>
</dbReference>
<keyword evidence="13" id="KW-1185">Reference proteome</keyword>
<dbReference type="PANTHER" id="PTHR34501">
    <property type="entry name" value="PROTEIN YDDL-RELATED"/>
    <property type="match status" value="1"/>
</dbReference>
<dbReference type="Gene3D" id="2.40.160.10">
    <property type="entry name" value="Porin"/>
    <property type="match status" value="1"/>
</dbReference>
<dbReference type="InterPro" id="IPR001702">
    <property type="entry name" value="Porin_Gram-ve"/>
</dbReference>
<proteinExistence type="predicted"/>
<dbReference type="GO" id="GO:0009279">
    <property type="term" value="C:cell outer membrane"/>
    <property type="evidence" value="ECO:0007669"/>
    <property type="project" value="UniProtKB-SubCell"/>
</dbReference>
<keyword evidence="6" id="KW-0732">Signal</keyword>
<dbReference type="AlphaFoldDB" id="A0A6S7BP44"/>
<keyword evidence="9" id="KW-0472">Membrane</keyword>